<organism evidence="2 3">
    <name type="scientific">Lactarius akahatsu</name>
    <dbReference type="NCBI Taxonomy" id="416441"/>
    <lineage>
        <taxon>Eukaryota</taxon>
        <taxon>Fungi</taxon>
        <taxon>Dikarya</taxon>
        <taxon>Basidiomycota</taxon>
        <taxon>Agaricomycotina</taxon>
        <taxon>Agaricomycetes</taxon>
        <taxon>Russulales</taxon>
        <taxon>Russulaceae</taxon>
        <taxon>Lactarius</taxon>
    </lineage>
</organism>
<dbReference type="AlphaFoldDB" id="A0AAD4LBN4"/>
<feature type="compositionally biased region" description="Low complexity" evidence="1">
    <location>
        <begin position="234"/>
        <end position="244"/>
    </location>
</feature>
<feature type="region of interest" description="Disordered" evidence="1">
    <location>
        <begin position="27"/>
        <end position="120"/>
    </location>
</feature>
<evidence type="ECO:0000256" key="1">
    <source>
        <dbReference type="SAM" id="MobiDB-lite"/>
    </source>
</evidence>
<keyword evidence="3" id="KW-1185">Reference proteome</keyword>
<reference evidence="2" key="1">
    <citation type="submission" date="2022-01" db="EMBL/GenBank/DDBJ databases">
        <title>Comparative genomics reveals a dynamic genome evolution in the ectomycorrhizal milk-cap (Lactarius) mushrooms.</title>
        <authorList>
            <consortium name="DOE Joint Genome Institute"/>
            <person name="Lebreton A."/>
            <person name="Tang N."/>
            <person name="Kuo A."/>
            <person name="LaButti K."/>
            <person name="Drula E."/>
            <person name="Barry K."/>
            <person name="Clum A."/>
            <person name="Lipzen A."/>
            <person name="Mousain D."/>
            <person name="Ng V."/>
            <person name="Wang R."/>
            <person name="Wang X."/>
            <person name="Dai Y."/>
            <person name="Henrissat B."/>
            <person name="Grigoriev I.V."/>
            <person name="Guerin-Laguette A."/>
            <person name="Yu F."/>
            <person name="Martin F.M."/>
        </authorList>
    </citation>
    <scope>NUCLEOTIDE SEQUENCE</scope>
    <source>
        <strain evidence="2">QP</strain>
    </source>
</reference>
<feature type="region of interest" description="Disordered" evidence="1">
    <location>
        <begin position="140"/>
        <end position="172"/>
    </location>
</feature>
<gene>
    <name evidence="2" type="ORF">EDB92DRAFT_1357501</name>
</gene>
<feature type="compositionally biased region" description="Acidic residues" evidence="1">
    <location>
        <begin position="245"/>
        <end position="256"/>
    </location>
</feature>
<proteinExistence type="predicted"/>
<feature type="compositionally biased region" description="Low complexity" evidence="1">
    <location>
        <begin position="79"/>
        <end position="96"/>
    </location>
</feature>
<sequence length="266" mass="28379">MPPEPTFSRSHLSAFRSSLMGTTTVVLRKTRPLPHQAASLAPPSCCHKQRHATRSQSESSPRTASSKDDGAQSTRRPASESQSCTSSPAPSTSSSPPSSPPRSPLSPVPEAKKDPDGTISPATIYQHYACVARRLLERQRRVASSRPNPTASAKTRPSPQGQATAPRALDWPLPTSVGPAPTLALDVTGATMVALDELPVSANCDLPEYQLTQEWFERIVGDLREAEESKAKAAAVAAATTGEDVGTDVDEDAEDEARDKRHPSQK</sequence>
<feature type="compositionally biased region" description="Polar residues" evidence="1">
    <location>
        <begin position="145"/>
        <end position="163"/>
    </location>
</feature>
<feature type="region of interest" description="Disordered" evidence="1">
    <location>
        <begin position="234"/>
        <end position="266"/>
    </location>
</feature>
<evidence type="ECO:0000313" key="3">
    <source>
        <dbReference type="Proteomes" id="UP001201163"/>
    </source>
</evidence>
<protein>
    <submittedName>
        <fullName evidence="2">Uncharacterized protein</fullName>
    </submittedName>
</protein>
<dbReference type="EMBL" id="JAKELL010000062">
    <property type="protein sequence ID" value="KAH8985579.1"/>
    <property type="molecule type" value="Genomic_DNA"/>
</dbReference>
<accession>A0AAD4LBN4</accession>
<evidence type="ECO:0000313" key="2">
    <source>
        <dbReference type="EMBL" id="KAH8985579.1"/>
    </source>
</evidence>
<feature type="compositionally biased region" description="Polar residues" evidence="1">
    <location>
        <begin position="54"/>
        <end position="64"/>
    </location>
</feature>
<comment type="caution">
    <text evidence="2">The sequence shown here is derived from an EMBL/GenBank/DDBJ whole genome shotgun (WGS) entry which is preliminary data.</text>
</comment>
<dbReference type="Proteomes" id="UP001201163">
    <property type="component" value="Unassembled WGS sequence"/>
</dbReference>
<name>A0AAD4LBN4_9AGAM</name>
<feature type="compositionally biased region" description="Pro residues" evidence="1">
    <location>
        <begin position="97"/>
        <end position="107"/>
    </location>
</feature>